<sequence>MKILKNNNQSFDNDIDSISIKSITKLHDNKFKSIKLLTGTFIASIYAFGFGYSLSYCTGKVIYTGISFLILFALTYYIIMMLHEFIHSLILPNCLSESVIIRYNLKRLSIYAYSNIEISKGRMLLTLAMPLLLLTIIPTIISYILGFSIYLYVLASVNAIISAEDFMNFFLIVKNTPNNSKIYMKDEKLYYNEK</sequence>
<dbReference type="Pfam" id="PF11667">
    <property type="entry name" value="DUF3267"/>
    <property type="match status" value="1"/>
</dbReference>
<dbReference type="KEGG" id="cchv:BTM20_07440"/>
<dbReference type="InterPro" id="IPR021683">
    <property type="entry name" value="DUF3267"/>
</dbReference>
<keyword evidence="2" id="KW-0482">Metalloprotease</keyword>
<proteinExistence type="predicted"/>
<evidence type="ECO:0000313" key="2">
    <source>
        <dbReference type="EMBL" id="MBX7289513.1"/>
    </source>
</evidence>
<evidence type="ECO:0000313" key="3">
    <source>
        <dbReference type="Proteomes" id="UP000775179"/>
    </source>
</evidence>
<dbReference type="GeneID" id="66301699"/>
<feature type="transmembrane region" description="Helical" evidence="1">
    <location>
        <begin position="61"/>
        <end position="79"/>
    </location>
</feature>
<reference evidence="2 3" key="1">
    <citation type="submission" date="2021-08" db="EMBL/GenBank/DDBJ databases">
        <title>Genome sequence analysis of Clostridium chauvoei strains of European origin and evaluation of typing options for outbreak investigations.</title>
        <authorList>
            <person name="Abdel-Glil M."/>
            <person name="Thomas P."/>
            <person name="Seyboldt C."/>
        </authorList>
    </citation>
    <scope>NUCLEOTIDE SEQUENCE [LARGE SCALE GENOMIC DNA]</scope>
    <source>
        <strain evidence="2 3">S0260-09</strain>
    </source>
</reference>
<keyword evidence="2" id="KW-0378">Hydrolase</keyword>
<feature type="transmembrane region" description="Helical" evidence="1">
    <location>
        <begin position="34"/>
        <end position="54"/>
    </location>
</feature>
<dbReference type="Proteomes" id="UP000775179">
    <property type="component" value="Unassembled WGS sequence"/>
</dbReference>
<accession>A0ABD4RDZ3</accession>
<keyword evidence="2" id="KW-0645">Protease</keyword>
<keyword evidence="1" id="KW-0812">Transmembrane</keyword>
<feature type="transmembrane region" description="Helical" evidence="1">
    <location>
        <begin position="124"/>
        <end position="145"/>
    </location>
</feature>
<dbReference type="RefSeq" id="WP_021875688.1">
    <property type="nucleotide sequence ID" value="NZ_CP018624.1"/>
</dbReference>
<dbReference type="AlphaFoldDB" id="A0ABD4RDZ3"/>
<name>A0ABD4RDZ3_9CLOT</name>
<keyword evidence="1" id="KW-0472">Membrane</keyword>
<comment type="caution">
    <text evidence="2">The sequence shown here is derived from an EMBL/GenBank/DDBJ whole genome shotgun (WGS) entry which is preliminary data.</text>
</comment>
<feature type="transmembrane region" description="Helical" evidence="1">
    <location>
        <begin position="151"/>
        <end position="173"/>
    </location>
</feature>
<organism evidence="2 3">
    <name type="scientific">Clostridium chauvoei</name>
    <dbReference type="NCBI Taxonomy" id="46867"/>
    <lineage>
        <taxon>Bacteria</taxon>
        <taxon>Bacillati</taxon>
        <taxon>Bacillota</taxon>
        <taxon>Clostridia</taxon>
        <taxon>Eubacteriales</taxon>
        <taxon>Clostridiaceae</taxon>
        <taxon>Clostridium</taxon>
    </lineage>
</organism>
<protein>
    <submittedName>
        <fullName evidence="2">Metalloprotease family protein</fullName>
    </submittedName>
</protein>
<gene>
    <name evidence="2" type="ORF">K4H94_00410</name>
</gene>
<dbReference type="GO" id="GO:0008237">
    <property type="term" value="F:metallopeptidase activity"/>
    <property type="evidence" value="ECO:0007669"/>
    <property type="project" value="UniProtKB-KW"/>
</dbReference>
<evidence type="ECO:0000256" key="1">
    <source>
        <dbReference type="SAM" id="Phobius"/>
    </source>
</evidence>
<dbReference type="EMBL" id="JAIFTX010000001">
    <property type="protein sequence ID" value="MBX7289513.1"/>
    <property type="molecule type" value="Genomic_DNA"/>
</dbReference>
<keyword evidence="1" id="KW-1133">Transmembrane helix</keyword>